<dbReference type="GO" id="GO:0004519">
    <property type="term" value="F:endonuclease activity"/>
    <property type="evidence" value="ECO:0007669"/>
    <property type="project" value="UniProtKB-KW"/>
</dbReference>
<dbReference type="EMBL" id="JAMQOQ010000001">
    <property type="protein sequence ID" value="MDS0293344.1"/>
    <property type="molecule type" value="Genomic_DNA"/>
</dbReference>
<protein>
    <submittedName>
        <fullName evidence="2">HNH endonuclease</fullName>
    </submittedName>
</protein>
<keyword evidence="2" id="KW-0378">Hydrolase</keyword>
<keyword evidence="2" id="KW-0540">Nuclease</keyword>
<dbReference type="Gene3D" id="1.10.30.50">
    <property type="match status" value="1"/>
</dbReference>
<name>A0ABU2FZ37_9EURY</name>
<evidence type="ECO:0000259" key="1">
    <source>
        <dbReference type="SMART" id="SM00507"/>
    </source>
</evidence>
<dbReference type="SMART" id="SM00507">
    <property type="entry name" value="HNHc"/>
    <property type="match status" value="1"/>
</dbReference>
<dbReference type="InterPro" id="IPR003615">
    <property type="entry name" value="HNH_nuc"/>
</dbReference>
<evidence type="ECO:0000313" key="3">
    <source>
        <dbReference type="Proteomes" id="UP001254813"/>
    </source>
</evidence>
<dbReference type="Gene3D" id="2.30.280.10">
    <property type="entry name" value="SRA-YDG"/>
    <property type="match status" value="1"/>
</dbReference>
<dbReference type="Pfam" id="PF26348">
    <property type="entry name" value="SRA_ScoMcrA"/>
    <property type="match status" value="1"/>
</dbReference>
<keyword evidence="2" id="KW-0255">Endonuclease</keyword>
<keyword evidence="3" id="KW-1185">Reference proteome</keyword>
<accession>A0ABU2FZ37</accession>
<dbReference type="CDD" id="cd00085">
    <property type="entry name" value="HNHc"/>
    <property type="match status" value="1"/>
</dbReference>
<proteinExistence type="predicted"/>
<feature type="domain" description="HNH nuclease" evidence="1">
    <location>
        <begin position="168"/>
        <end position="227"/>
    </location>
</feature>
<dbReference type="RefSeq" id="WP_425499565.1">
    <property type="nucleotide sequence ID" value="NZ_JAMQOQ010000001.1"/>
</dbReference>
<reference evidence="2 3" key="1">
    <citation type="submission" date="2022-06" db="EMBL/GenBank/DDBJ databases">
        <title>Halogeometricum sp. a new haloarchaeum isolate from saline soil.</title>
        <authorList>
            <person name="Strakova D."/>
            <person name="Galisteo C."/>
            <person name="Sanchez-Porro C."/>
            <person name="Ventosa A."/>
        </authorList>
    </citation>
    <scope>NUCLEOTIDE SEQUENCE [LARGE SCALE GENOMIC DNA]</scope>
    <source>
        <strain evidence="3">S3BR25-2</strain>
    </source>
</reference>
<sequence length="279" mass="31328">MRLADLELEPGAAYDASDLREAFDRGMTGRGIEICYDADEQRYLRLFSADTGPYADEVTGGQFTYVGEGQTGDQTLTAGNRYLANAADAPLPIFFFHRRSDGAAWEYQGQVDVVDCEAVEEDGRRVYRFTLQRRGEGRERIDRAEAAADLDAPERVETSRTRVVRNTPLATALKRRYDFACQVCGARRRREAEEGYSEAHHVRPLGRPHDGPDAEANLLVLCPNHHADFDYGLVTVDPDSHRIAHAYDAVVDGGTLFVRGDHALDARFLEYHNREIAEF</sequence>
<dbReference type="InterPro" id="IPR036987">
    <property type="entry name" value="SRA-YDG_sf"/>
</dbReference>
<evidence type="ECO:0000313" key="2">
    <source>
        <dbReference type="EMBL" id="MDS0293344.1"/>
    </source>
</evidence>
<organism evidence="2 3">
    <name type="scientific">Halogeometricum luteum</name>
    <dbReference type="NCBI Taxonomy" id="2950537"/>
    <lineage>
        <taxon>Archaea</taxon>
        <taxon>Methanobacteriati</taxon>
        <taxon>Methanobacteriota</taxon>
        <taxon>Stenosarchaea group</taxon>
        <taxon>Halobacteria</taxon>
        <taxon>Halobacteriales</taxon>
        <taxon>Haloferacaceae</taxon>
        <taxon>Halogeometricum</taxon>
    </lineage>
</organism>
<dbReference type="Proteomes" id="UP001254813">
    <property type="component" value="Unassembled WGS sequence"/>
</dbReference>
<comment type="caution">
    <text evidence="2">The sequence shown here is derived from an EMBL/GenBank/DDBJ whole genome shotgun (WGS) entry which is preliminary data.</text>
</comment>
<dbReference type="Pfam" id="PF13391">
    <property type="entry name" value="HNH_2"/>
    <property type="match status" value="1"/>
</dbReference>
<gene>
    <name evidence="2" type="ORF">NDI79_04050</name>
</gene>
<dbReference type="InterPro" id="IPR058712">
    <property type="entry name" value="SRA_ScoMcrA"/>
</dbReference>